<dbReference type="GO" id="GO:0003697">
    <property type="term" value="F:single-stranded DNA binding"/>
    <property type="evidence" value="ECO:0007669"/>
    <property type="project" value="TreeGrafter"/>
</dbReference>
<dbReference type="GO" id="GO:0003887">
    <property type="term" value="F:DNA-directed DNA polymerase activity"/>
    <property type="evidence" value="ECO:0007669"/>
    <property type="project" value="UniProtKB-KW"/>
</dbReference>
<dbReference type="GO" id="GO:1902975">
    <property type="term" value="P:mitotic DNA replication initiation"/>
    <property type="evidence" value="ECO:0007669"/>
    <property type="project" value="InterPro"/>
</dbReference>
<feature type="domain" description="DNA-directed DNA polymerase family B exonuclease" evidence="15">
    <location>
        <begin position="481"/>
        <end position="718"/>
    </location>
</feature>
<keyword evidence="4 12" id="KW-0548">Nucleotidyltransferase</keyword>
<organism evidence="18 19">
    <name type="scientific">Scleroderma citrinum Foug A</name>
    <dbReference type="NCBI Taxonomy" id="1036808"/>
    <lineage>
        <taxon>Eukaryota</taxon>
        <taxon>Fungi</taxon>
        <taxon>Dikarya</taxon>
        <taxon>Basidiomycota</taxon>
        <taxon>Agaricomycotina</taxon>
        <taxon>Agaricomycetes</taxon>
        <taxon>Agaricomycetidae</taxon>
        <taxon>Boletales</taxon>
        <taxon>Sclerodermatineae</taxon>
        <taxon>Sclerodermataceae</taxon>
        <taxon>Scleroderma</taxon>
    </lineage>
</organism>
<dbReference type="InterPro" id="IPR036397">
    <property type="entry name" value="RNaseH_sf"/>
</dbReference>
<dbReference type="EC" id="2.7.7.7" evidence="12"/>
<dbReference type="InterPro" id="IPR015088">
    <property type="entry name" value="Znf_DNA-dir_DNA_pol_B_alpha"/>
</dbReference>
<comment type="subcellular location">
    <subcellularLocation>
        <location evidence="1">Nucleus</location>
    </subcellularLocation>
</comment>
<dbReference type="CDD" id="cd05532">
    <property type="entry name" value="POLBc_alpha"/>
    <property type="match status" value="1"/>
</dbReference>
<feature type="domain" description="DNA-directed DNA polymerase family B multifunctional" evidence="14">
    <location>
        <begin position="786"/>
        <end position="1232"/>
    </location>
</feature>
<keyword evidence="9 12" id="KW-0239">DNA-directed DNA polymerase</keyword>
<proteinExistence type="inferred from homology"/>
<dbReference type="InterPro" id="IPR006133">
    <property type="entry name" value="DNA-dir_DNA_pol_B_exonuc"/>
</dbReference>
<dbReference type="PANTHER" id="PTHR45861:SF1">
    <property type="entry name" value="DNA POLYMERASE ALPHA CATALYTIC SUBUNIT"/>
    <property type="match status" value="1"/>
</dbReference>
<evidence type="ECO:0000259" key="15">
    <source>
        <dbReference type="Pfam" id="PF03104"/>
    </source>
</evidence>
<dbReference type="STRING" id="1036808.A0A0C2ZLI0"/>
<dbReference type="FunFam" id="3.30.420.10:FF:000036">
    <property type="entry name" value="DNA polymerase"/>
    <property type="match status" value="1"/>
</dbReference>
<evidence type="ECO:0000256" key="2">
    <source>
        <dbReference type="ARBA" id="ARBA00005755"/>
    </source>
</evidence>
<dbReference type="PANTHER" id="PTHR45861">
    <property type="entry name" value="DNA POLYMERASE ALPHA CATALYTIC SUBUNIT"/>
    <property type="match status" value="1"/>
</dbReference>
<dbReference type="InterPro" id="IPR043502">
    <property type="entry name" value="DNA/RNA_pol_sf"/>
</dbReference>
<dbReference type="Pfam" id="PF12254">
    <property type="entry name" value="DNA_pol_alpha_N"/>
    <property type="match status" value="1"/>
</dbReference>
<dbReference type="InterPro" id="IPR017964">
    <property type="entry name" value="DNA-dir_DNA_pol_B_CS"/>
</dbReference>
<keyword evidence="5 12" id="KW-0235">DNA replication</keyword>
<dbReference type="Gene3D" id="1.10.132.60">
    <property type="entry name" value="DNA polymerase family B, C-terminal domain"/>
    <property type="match status" value="1"/>
</dbReference>
<evidence type="ECO:0000256" key="10">
    <source>
        <dbReference type="ARBA" id="ARBA00023125"/>
    </source>
</evidence>
<feature type="region of interest" description="Disordered" evidence="13">
    <location>
        <begin position="145"/>
        <end position="215"/>
    </location>
</feature>
<dbReference type="GO" id="GO:0006272">
    <property type="term" value="P:leading strand elongation"/>
    <property type="evidence" value="ECO:0007669"/>
    <property type="project" value="TreeGrafter"/>
</dbReference>
<feature type="compositionally biased region" description="Basic and acidic residues" evidence="13">
    <location>
        <begin position="279"/>
        <end position="292"/>
    </location>
</feature>
<reference evidence="18 19" key="1">
    <citation type="submission" date="2014-04" db="EMBL/GenBank/DDBJ databases">
        <authorList>
            <consortium name="DOE Joint Genome Institute"/>
            <person name="Kuo A."/>
            <person name="Kohler A."/>
            <person name="Nagy L.G."/>
            <person name="Floudas D."/>
            <person name="Copeland A."/>
            <person name="Barry K.W."/>
            <person name="Cichocki N."/>
            <person name="Veneault-Fourrey C."/>
            <person name="LaButti K."/>
            <person name="Lindquist E.A."/>
            <person name="Lipzen A."/>
            <person name="Lundell T."/>
            <person name="Morin E."/>
            <person name="Murat C."/>
            <person name="Sun H."/>
            <person name="Tunlid A."/>
            <person name="Henrissat B."/>
            <person name="Grigoriev I.V."/>
            <person name="Hibbett D.S."/>
            <person name="Martin F."/>
            <person name="Nordberg H.P."/>
            <person name="Cantor M.N."/>
            <person name="Hua S.X."/>
        </authorList>
    </citation>
    <scope>NUCLEOTIDE SEQUENCE [LARGE SCALE GENOMIC DNA]</scope>
    <source>
        <strain evidence="18 19">Foug A</strain>
    </source>
</reference>
<evidence type="ECO:0000256" key="6">
    <source>
        <dbReference type="ARBA" id="ARBA00022723"/>
    </source>
</evidence>
<dbReference type="InterPro" id="IPR024647">
    <property type="entry name" value="DNA_pol_a_cat_su_N"/>
</dbReference>
<evidence type="ECO:0000256" key="5">
    <source>
        <dbReference type="ARBA" id="ARBA00022705"/>
    </source>
</evidence>
<keyword evidence="19" id="KW-1185">Reference proteome</keyword>
<feature type="compositionally biased region" description="Acidic residues" evidence="13">
    <location>
        <begin position="79"/>
        <end position="89"/>
    </location>
</feature>
<keyword evidence="11" id="KW-0539">Nucleus</keyword>
<dbReference type="InterPro" id="IPR042087">
    <property type="entry name" value="DNA_pol_B_thumb"/>
</dbReference>
<evidence type="ECO:0000256" key="1">
    <source>
        <dbReference type="ARBA" id="ARBA00004123"/>
    </source>
</evidence>
<dbReference type="CDD" id="cd05776">
    <property type="entry name" value="DNA_polB_alpha_exo"/>
    <property type="match status" value="1"/>
</dbReference>
<evidence type="ECO:0000313" key="19">
    <source>
        <dbReference type="Proteomes" id="UP000053989"/>
    </source>
</evidence>
<dbReference type="GO" id="GO:0008270">
    <property type="term" value="F:zinc ion binding"/>
    <property type="evidence" value="ECO:0007669"/>
    <property type="project" value="UniProtKB-KW"/>
</dbReference>
<feature type="region of interest" description="Disordered" evidence="13">
    <location>
        <begin position="271"/>
        <end position="305"/>
    </location>
</feature>
<dbReference type="Gene3D" id="3.90.1600.10">
    <property type="entry name" value="Palm domain of DNA polymerase"/>
    <property type="match status" value="2"/>
</dbReference>
<dbReference type="FunCoup" id="A0A0C2ZLI0">
    <property type="interactions" value="536"/>
</dbReference>
<evidence type="ECO:0000256" key="12">
    <source>
        <dbReference type="RuleBase" id="RU000442"/>
    </source>
</evidence>
<keyword evidence="10 12" id="KW-0238">DNA-binding</keyword>
<accession>A0A0C2ZLI0</accession>
<dbReference type="OrthoDB" id="6755010at2759"/>
<dbReference type="PRINTS" id="PR00106">
    <property type="entry name" value="DNAPOLB"/>
</dbReference>
<gene>
    <name evidence="18" type="ORF">SCLCIDRAFT_1222729</name>
</gene>
<dbReference type="SUPFAM" id="SSF53098">
    <property type="entry name" value="Ribonuclease H-like"/>
    <property type="match status" value="1"/>
</dbReference>
<dbReference type="InterPro" id="IPR023211">
    <property type="entry name" value="DNA_pol_palm_dom_sf"/>
</dbReference>
<dbReference type="HOGENOM" id="CLU_001718_1_0_1"/>
<protein>
    <recommendedName>
        <fullName evidence="12">DNA polymerase</fullName>
        <ecNumber evidence="12">2.7.7.7</ecNumber>
    </recommendedName>
</protein>
<dbReference type="Pfam" id="PF08996">
    <property type="entry name" value="zf-DNA_Pol"/>
    <property type="match status" value="1"/>
</dbReference>
<dbReference type="EMBL" id="KN822179">
    <property type="protein sequence ID" value="KIM53507.1"/>
    <property type="molecule type" value="Genomic_DNA"/>
</dbReference>
<dbReference type="NCBIfam" id="TIGR00592">
    <property type="entry name" value="pol2"/>
    <property type="match status" value="1"/>
</dbReference>
<dbReference type="GO" id="GO:0003688">
    <property type="term" value="F:DNA replication origin binding"/>
    <property type="evidence" value="ECO:0007669"/>
    <property type="project" value="TreeGrafter"/>
</dbReference>
<comment type="similarity">
    <text evidence="2 12">Belongs to the DNA polymerase type-B family.</text>
</comment>
<evidence type="ECO:0000256" key="8">
    <source>
        <dbReference type="ARBA" id="ARBA00022833"/>
    </source>
</evidence>
<dbReference type="GO" id="GO:0000166">
    <property type="term" value="F:nucleotide binding"/>
    <property type="evidence" value="ECO:0007669"/>
    <property type="project" value="InterPro"/>
</dbReference>
<dbReference type="PROSITE" id="PS00116">
    <property type="entry name" value="DNA_POLYMERASE_B"/>
    <property type="match status" value="1"/>
</dbReference>
<dbReference type="Gene3D" id="3.30.420.10">
    <property type="entry name" value="Ribonuclease H-like superfamily/Ribonuclease H"/>
    <property type="match status" value="1"/>
</dbReference>
<dbReference type="Pfam" id="PF03104">
    <property type="entry name" value="DNA_pol_B_exo1"/>
    <property type="match status" value="1"/>
</dbReference>
<evidence type="ECO:0000256" key="3">
    <source>
        <dbReference type="ARBA" id="ARBA00022679"/>
    </source>
</evidence>
<name>A0A0C2ZLI0_9AGAM</name>
<evidence type="ECO:0000256" key="11">
    <source>
        <dbReference type="ARBA" id="ARBA00023242"/>
    </source>
</evidence>
<keyword evidence="8" id="KW-0862">Zinc</keyword>
<evidence type="ECO:0000259" key="16">
    <source>
        <dbReference type="Pfam" id="PF08996"/>
    </source>
</evidence>
<evidence type="ECO:0000256" key="4">
    <source>
        <dbReference type="ARBA" id="ARBA00022695"/>
    </source>
</evidence>
<evidence type="ECO:0000259" key="14">
    <source>
        <dbReference type="Pfam" id="PF00136"/>
    </source>
</evidence>
<feature type="domain" description="DNA polymerase alpha catalytic subunit N-terminal" evidence="17">
    <location>
        <begin position="14"/>
        <end position="75"/>
    </location>
</feature>
<keyword evidence="6" id="KW-0479">Metal-binding</keyword>
<dbReference type="GO" id="GO:0003682">
    <property type="term" value="F:chromatin binding"/>
    <property type="evidence" value="ECO:0007669"/>
    <property type="project" value="TreeGrafter"/>
</dbReference>
<dbReference type="Pfam" id="PF00136">
    <property type="entry name" value="DNA_pol_B"/>
    <property type="match status" value="1"/>
</dbReference>
<sequence>MAERLRRTKNLDKLAEYKRAREGGPRNWKVEEDVALYDEVTEGQYKSIVRGRLQKDDFVVDDGVSGYMDNGMDDWGQQDADEESDEEEAYSSKKSKKKAGDPVAKPKNKPKAPPPAAKPSISAYRPVVSAEQEEDFMANLLGGIEAAPIAAPKRAKKRKPSPVSDYDNPKPDRSSSPIPYRERKPSINFNYDAYSSDGPPEDAGPSNPPSSDFEDYAAMMSPKKKARVEQGSTMMTPAIKRMNDLAVHSGSEDASMDFEDIDMDEFLSTDDLDVKPNPPKKEHFPPKLDLKPVTKAPSTTKQDTPPTWLSVYDSLAVTTEDILGSGSSSSKSKTSVDALDDDESLSMFWLDYLEHNGKLYLIGKVKDKSSGAWVSACLAIGGIQRNVFVLPRQFRVVQEENEAGESEIVETDVIPDKQDVYDDFDRIRRRMCIKSWKARWVKRKYAFDMKDVPKEADWMKVLYSYEEPQIPMDACSPNIHKIFGTNTSIFELFVLKRKIMGPCWLVIKNVSIDSSGISWCKLEASVSSPKDVSPVSDGAQEPPPLTVMSLALRTVLNHQENNREIVCISGRIWRDVQLDDPTPPEQLSCSVHTFVRPLDRFPPNFEARAKENGRSVISPMPNERTLLNSLLVTIYKADPDILIGHDFLGVSLDVLLSRMKDVKADHWSRLGRFRRAKWIPIGRQGTNIKFLAGRMLCDLASDGARSMIASTTWSLTEMCKSHLKSDRQDIDPDETAMYFDGSVSNPDMLMTFVRHCELDAHYQMAIASKVQILPLTRQLTNLAGNAWNKTLNGGRAERNEYILLHEFHRLKYIRPDKTFGKKAPKPEPEADEDGEGGGGGGKGGKGKRDKYKGGLVFEPKRGLWDKYILVMDFNSLYPSIIQEWNIDFTTVDRSDNDADDTIPEPPGAEVPQGVLPRLIATLVQRRRQVKSLMKDRTITHAKRLQYDIKQQALKLTANSMYGCLGFEYSRFYARPLAALTTFKGREILTHTRELAETLQLDVVYGDTDSVFVNSNVTELADALKISAEFKKAVNERYKLLEIDLDGVFARLLLLQKKKYAALKVEDGTRTSVEVKGLDMKRREYCVLSKNVSQYVLDHILSGEATEVVVENIHEYLATVGSNVRSGKIKLDEFIIHKRLGKNPEDYPDAKSQPHVQVALRIKAKGGSAKIGDVIPYVFCIGKGEEASKSVQADRAKHPDEFKKAAPEELSIDYEYYLTNQILPPIERLCEPIEGTDRARLAECLGLDPGRFRGSGGGDGPAFVTLDSQMSDTERFKDCQPFFIRCRGCKGEGEFRPIWERESSVLRHDGPACLACGTKLATASLAIQLEVQIRARIAQYYKGWLVCDDSTCANRTRSMGVYGRRCIRPGCRGTARFEYSDVDLYNQLRYFQSLFDPEKVTNAVIGSPKHDEVKHMAKNEICAEFLRAMASVVDRYFEQSGRRWVDLGALFGGMQL</sequence>
<dbReference type="Proteomes" id="UP000053989">
    <property type="component" value="Unassembled WGS sequence"/>
</dbReference>
<reference evidence="19" key="2">
    <citation type="submission" date="2015-01" db="EMBL/GenBank/DDBJ databases">
        <title>Evolutionary Origins and Diversification of the Mycorrhizal Mutualists.</title>
        <authorList>
            <consortium name="DOE Joint Genome Institute"/>
            <consortium name="Mycorrhizal Genomics Consortium"/>
            <person name="Kohler A."/>
            <person name="Kuo A."/>
            <person name="Nagy L.G."/>
            <person name="Floudas D."/>
            <person name="Copeland A."/>
            <person name="Barry K.W."/>
            <person name="Cichocki N."/>
            <person name="Veneault-Fourrey C."/>
            <person name="LaButti K."/>
            <person name="Lindquist E.A."/>
            <person name="Lipzen A."/>
            <person name="Lundell T."/>
            <person name="Morin E."/>
            <person name="Murat C."/>
            <person name="Riley R."/>
            <person name="Ohm R."/>
            <person name="Sun H."/>
            <person name="Tunlid A."/>
            <person name="Henrissat B."/>
            <person name="Grigoriev I.V."/>
            <person name="Hibbett D.S."/>
            <person name="Martin F."/>
        </authorList>
    </citation>
    <scope>NUCLEOTIDE SEQUENCE [LARGE SCALE GENOMIC DNA]</scope>
    <source>
        <strain evidence="19">Foug A</strain>
    </source>
</reference>
<feature type="region of interest" description="Disordered" evidence="13">
    <location>
        <begin position="818"/>
        <end position="851"/>
    </location>
</feature>
<evidence type="ECO:0000313" key="18">
    <source>
        <dbReference type="EMBL" id="KIM53507.1"/>
    </source>
</evidence>
<feature type="region of interest" description="Disordered" evidence="13">
    <location>
        <begin position="61"/>
        <end position="125"/>
    </location>
</feature>
<dbReference type="FunFam" id="3.30.70.2820:FF:000001">
    <property type="entry name" value="DNA polymerase"/>
    <property type="match status" value="1"/>
</dbReference>
<dbReference type="Gene3D" id="1.10.3200.20">
    <property type="entry name" value="DNA Polymerase alpha, zinc finger"/>
    <property type="match status" value="1"/>
</dbReference>
<evidence type="ECO:0000256" key="7">
    <source>
        <dbReference type="ARBA" id="ARBA00022771"/>
    </source>
</evidence>
<dbReference type="InParanoid" id="A0A0C2ZLI0"/>
<evidence type="ECO:0000256" key="9">
    <source>
        <dbReference type="ARBA" id="ARBA00022932"/>
    </source>
</evidence>
<dbReference type="Gene3D" id="2.40.50.730">
    <property type="match status" value="1"/>
</dbReference>
<dbReference type="GO" id="GO:0006273">
    <property type="term" value="P:lagging strand elongation"/>
    <property type="evidence" value="ECO:0007669"/>
    <property type="project" value="TreeGrafter"/>
</dbReference>
<dbReference type="InterPro" id="IPR006134">
    <property type="entry name" value="DNA-dir_DNA_pol_B_multi_dom"/>
</dbReference>
<dbReference type="InterPro" id="IPR045846">
    <property type="entry name" value="POLBc_alpha"/>
</dbReference>
<dbReference type="SUPFAM" id="SSF56672">
    <property type="entry name" value="DNA/RNA polymerases"/>
    <property type="match status" value="1"/>
</dbReference>
<comment type="catalytic activity">
    <reaction evidence="12">
        <text>DNA(n) + a 2'-deoxyribonucleoside 5'-triphosphate = DNA(n+1) + diphosphate</text>
        <dbReference type="Rhea" id="RHEA:22508"/>
        <dbReference type="Rhea" id="RHEA-COMP:17339"/>
        <dbReference type="Rhea" id="RHEA-COMP:17340"/>
        <dbReference type="ChEBI" id="CHEBI:33019"/>
        <dbReference type="ChEBI" id="CHEBI:61560"/>
        <dbReference type="ChEBI" id="CHEBI:173112"/>
        <dbReference type="EC" id="2.7.7.7"/>
    </reaction>
</comment>
<feature type="compositionally biased region" description="Polar residues" evidence="13">
    <location>
        <begin position="296"/>
        <end position="305"/>
    </location>
</feature>
<keyword evidence="3 12" id="KW-0808">Transferase</keyword>
<dbReference type="Gene3D" id="3.30.70.2820">
    <property type="match status" value="1"/>
</dbReference>
<evidence type="ECO:0000259" key="17">
    <source>
        <dbReference type="Pfam" id="PF12254"/>
    </source>
</evidence>
<dbReference type="InterPro" id="IPR006172">
    <property type="entry name" value="DNA-dir_DNA_pol_B"/>
</dbReference>
<dbReference type="SMART" id="SM00486">
    <property type="entry name" value="POLBc"/>
    <property type="match status" value="1"/>
</dbReference>
<dbReference type="InterPro" id="IPR012337">
    <property type="entry name" value="RNaseH-like_sf"/>
</dbReference>
<feature type="compositionally biased region" description="Basic and acidic residues" evidence="13">
    <location>
        <begin position="818"/>
        <end position="828"/>
    </location>
</feature>
<evidence type="ECO:0000256" key="13">
    <source>
        <dbReference type="SAM" id="MobiDB-lite"/>
    </source>
</evidence>
<keyword evidence="7" id="KW-0863">Zinc-finger</keyword>
<dbReference type="FunFam" id="1.10.132.60:FF:000004">
    <property type="entry name" value="DNA polymerase"/>
    <property type="match status" value="1"/>
</dbReference>
<dbReference type="GO" id="GO:0005658">
    <property type="term" value="C:alpha DNA polymerase:primase complex"/>
    <property type="evidence" value="ECO:0007669"/>
    <property type="project" value="TreeGrafter"/>
</dbReference>
<feature type="domain" description="Zinc finger DNA-directed DNA polymerase family B alpha" evidence="16">
    <location>
        <begin position="1267"/>
        <end position="1450"/>
    </location>
</feature>
<dbReference type="GO" id="GO:0006281">
    <property type="term" value="P:DNA repair"/>
    <property type="evidence" value="ECO:0007669"/>
    <property type="project" value="UniProtKB-ARBA"/>
</dbReference>
<dbReference type="InterPro" id="IPR038256">
    <property type="entry name" value="Pol_alpha_znc_sf"/>
</dbReference>